<keyword evidence="7" id="KW-1185">Reference proteome</keyword>
<evidence type="ECO:0000256" key="3">
    <source>
        <dbReference type="ARBA" id="ARBA00022840"/>
    </source>
</evidence>
<dbReference type="InterPro" id="IPR037171">
    <property type="entry name" value="NagB/RpiA_transferase-like"/>
</dbReference>
<dbReference type="NCBIfam" id="TIGR02727">
    <property type="entry name" value="MTHFS_bact"/>
    <property type="match status" value="1"/>
</dbReference>
<dbReference type="PANTHER" id="PTHR23407">
    <property type="entry name" value="ATPASE INHIBITOR/5-FORMYLTETRAHYDROFOLATE CYCLO-LIGASE"/>
    <property type="match status" value="1"/>
</dbReference>
<name>A0A1Z4VVN7_9GAMM</name>
<dbReference type="GO" id="GO:0030272">
    <property type="term" value="F:5-formyltetrahydrofolate cyclo-ligase activity"/>
    <property type="evidence" value="ECO:0007669"/>
    <property type="project" value="UniProtKB-EC"/>
</dbReference>
<accession>A0A1Z4VVN7</accession>
<dbReference type="GO" id="GO:0046872">
    <property type="term" value="F:metal ion binding"/>
    <property type="evidence" value="ECO:0007669"/>
    <property type="project" value="UniProtKB-KW"/>
</dbReference>
<dbReference type="Gene3D" id="3.40.50.10420">
    <property type="entry name" value="NagB/RpiA/CoA transferase-like"/>
    <property type="match status" value="1"/>
</dbReference>
<reference evidence="6 7" key="1">
    <citation type="submission" date="2017-05" db="EMBL/GenBank/DDBJ databases">
        <title>Thiocyanate degradation by Thiohalobacter thiocyanaticus FOKN1.</title>
        <authorList>
            <person name="Oshiki M."/>
            <person name="Fukushima T."/>
            <person name="Kawano S."/>
            <person name="Nakagawa J."/>
        </authorList>
    </citation>
    <scope>NUCLEOTIDE SEQUENCE [LARGE SCALE GENOMIC DNA]</scope>
    <source>
        <strain evidence="6 7">FOKN1</strain>
    </source>
</reference>
<dbReference type="Proteomes" id="UP000218765">
    <property type="component" value="Chromosome"/>
</dbReference>
<feature type="binding site" evidence="4">
    <location>
        <begin position="125"/>
        <end position="133"/>
    </location>
    <ligand>
        <name>ATP</name>
        <dbReference type="ChEBI" id="CHEBI:30616"/>
    </ligand>
</feature>
<dbReference type="EC" id="6.3.3.2" evidence="5"/>
<keyword evidence="2 4" id="KW-0547">Nucleotide-binding</keyword>
<sequence length="196" mass="22685">MRQARRALSPRQRQQLAEAVDRRLHRHKLFYASRHIAAYLAVDGEVDATPLMQRAWTMGKILYLPVLLPCGENRLWFAPYRPEDKLVPNRFGILEPARAAHTRVSPHRLDLVLAPLVAFDNQGNRLGMGGGFYDRSFAYLARHRSYRRPRLLGLAYEFQRQPQLDHQPWDVPLAGVVTEARISLFDFNTTSKRGRE</sequence>
<comment type="similarity">
    <text evidence="1 5">Belongs to the 5-formyltetrahydrofolate cyclo-ligase family.</text>
</comment>
<dbReference type="PIRSF" id="PIRSF006806">
    <property type="entry name" value="FTHF_cligase"/>
    <property type="match status" value="1"/>
</dbReference>
<dbReference type="AlphaFoldDB" id="A0A1Z4VVN7"/>
<protein>
    <recommendedName>
        <fullName evidence="5">5-formyltetrahydrofolate cyclo-ligase</fullName>
        <ecNumber evidence="5">6.3.3.2</ecNumber>
    </recommendedName>
</protein>
<feature type="binding site" evidence="4">
    <location>
        <position position="40"/>
    </location>
    <ligand>
        <name>substrate</name>
    </ligand>
</feature>
<dbReference type="EMBL" id="AP018052">
    <property type="protein sequence ID" value="BAZ95274.1"/>
    <property type="molecule type" value="Genomic_DNA"/>
</dbReference>
<dbReference type="GO" id="GO:0035999">
    <property type="term" value="P:tetrahydrofolate interconversion"/>
    <property type="evidence" value="ECO:0007669"/>
    <property type="project" value="TreeGrafter"/>
</dbReference>
<evidence type="ECO:0000256" key="1">
    <source>
        <dbReference type="ARBA" id="ARBA00010638"/>
    </source>
</evidence>
<comment type="catalytic activity">
    <reaction evidence="5">
        <text>(6S)-5-formyl-5,6,7,8-tetrahydrofolate + ATP = (6R)-5,10-methenyltetrahydrofolate + ADP + phosphate</text>
        <dbReference type="Rhea" id="RHEA:10488"/>
        <dbReference type="ChEBI" id="CHEBI:30616"/>
        <dbReference type="ChEBI" id="CHEBI:43474"/>
        <dbReference type="ChEBI" id="CHEBI:57455"/>
        <dbReference type="ChEBI" id="CHEBI:57457"/>
        <dbReference type="ChEBI" id="CHEBI:456216"/>
        <dbReference type="EC" id="6.3.3.2"/>
    </reaction>
</comment>
<evidence type="ECO:0000256" key="4">
    <source>
        <dbReference type="PIRSR" id="PIRSR006806-1"/>
    </source>
</evidence>
<evidence type="ECO:0000313" key="7">
    <source>
        <dbReference type="Proteomes" id="UP000218765"/>
    </source>
</evidence>
<keyword evidence="3 4" id="KW-0067">ATP-binding</keyword>
<dbReference type="KEGG" id="ttc:FOKN1_2916"/>
<dbReference type="GO" id="GO:0009396">
    <property type="term" value="P:folic acid-containing compound biosynthetic process"/>
    <property type="evidence" value="ECO:0007669"/>
    <property type="project" value="TreeGrafter"/>
</dbReference>
<dbReference type="SUPFAM" id="SSF100950">
    <property type="entry name" value="NagB/RpiA/CoA transferase-like"/>
    <property type="match status" value="1"/>
</dbReference>
<proteinExistence type="inferred from homology"/>
<evidence type="ECO:0000256" key="2">
    <source>
        <dbReference type="ARBA" id="ARBA00022741"/>
    </source>
</evidence>
<organism evidence="6 7">
    <name type="scientific">Thiohalobacter thiocyanaticus</name>
    <dbReference type="NCBI Taxonomy" id="585455"/>
    <lineage>
        <taxon>Bacteria</taxon>
        <taxon>Pseudomonadati</taxon>
        <taxon>Pseudomonadota</taxon>
        <taxon>Gammaproteobacteria</taxon>
        <taxon>Thiohalobacterales</taxon>
        <taxon>Thiohalobacteraceae</taxon>
        <taxon>Thiohalobacter</taxon>
    </lineage>
</organism>
<dbReference type="Pfam" id="PF01812">
    <property type="entry name" value="5-FTHF_cyc-lig"/>
    <property type="match status" value="1"/>
</dbReference>
<dbReference type="PANTHER" id="PTHR23407:SF1">
    <property type="entry name" value="5-FORMYLTETRAHYDROFOLATE CYCLO-LIGASE"/>
    <property type="match status" value="1"/>
</dbReference>
<comment type="cofactor">
    <cofactor evidence="5">
        <name>Mg(2+)</name>
        <dbReference type="ChEBI" id="CHEBI:18420"/>
    </cofactor>
</comment>
<dbReference type="GO" id="GO:0005524">
    <property type="term" value="F:ATP binding"/>
    <property type="evidence" value="ECO:0007669"/>
    <property type="project" value="UniProtKB-KW"/>
</dbReference>
<dbReference type="InterPro" id="IPR024185">
    <property type="entry name" value="FTHF_cligase-like_sf"/>
</dbReference>
<keyword evidence="5" id="KW-0479">Metal-binding</keyword>
<dbReference type="InterPro" id="IPR002698">
    <property type="entry name" value="FTHF_cligase"/>
</dbReference>
<keyword evidence="6" id="KW-0436">Ligase</keyword>
<keyword evidence="5" id="KW-0460">Magnesium</keyword>
<evidence type="ECO:0000313" key="6">
    <source>
        <dbReference type="EMBL" id="BAZ95274.1"/>
    </source>
</evidence>
<evidence type="ECO:0000256" key="5">
    <source>
        <dbReference type="RuleBase" id="RU361279"/>
    </source>
</evidence>
<feature type="binding site" evidence="4">
    <location>
        <position position="45"/>
    </location>
    <ligand>
        <name>substrate</name>
    </ligand>
</feature>
<gene>
    <name evidence="6" type="ORF">FOKN1_2916</name>
</gene>